<evidence type="ECO:0000256" key="2">
    <source>
        <dbReference type="PIRSR" id="PIRSR601952-1"/>
    </source>
</evidence>
<dbReference type="EMBL" id="FLUL01000001">
    <property type="protein sequence ID" value="SBW06261.1"/>
    <property type="molecule type" value="Genomic_DNA"/>
</dbReference>
<keyword evidence="3" id="KW-0460">Magnesium</keyword>
<organism evidence="5">
    <name type="scientific">uncultured Dysgonomonas sp</name>
    <dbReference type="NCBI Taxonomy" id="206096"/>
    <lineage>
        <taxon>Bacteria</taxon>
        <taxon>Pseudomonadati</taxon>
        <taxon>Bacteroidota</taxon>
        <taxon>Bacteroidia</taxon>
        <taxon>Bacteroidales</taxon>
        <taxon>Dysgonomonadaceae</taxon>
        <taxon>Dysgonomonas</taxon>
        <taxon>environmental samples</taxon>
    </lineage>
</organism>
<feature type="binding site" evidence="3">
    <location>
        <position position="331"/>
    </location>
    <ligand>
        <name>Mg(2+)</name>
        <dbReference type="ChEBI" id="CHEBI:18420"/>
    </ligand>
</feature>
<dbReference type="Pfam" id="PF13653">
    <property type="entry name" value="GDPD_2"/>
    <property type="match status" value="1"/>
</dbReference>
<reference evidence="5" key="1">
    <citation type="submission" date="2016-04" db="EMBL/GenBank/DDBJ databases">
        <authorList>
            <person name="Evans L.H."/>
            <person name="Alamgir A."/>
            <person name="Owens N."/>
            <person name="Weber N.D."/>
            <person name="Virtaneva K."/>
            <person name="Barbian K."/>
            <person name="Babar A."/>
            <person name="Rosenke K."/>
        </authorList>
    </citation>
    <scope>NUCLEOTIDE SEQUENCE</scope>
    <source>
        <strain evidence="5">86-2</strain>
    </source>
</reference>
<evidence type="ECO:0000256" key="3">
    <source>
        <dbReference type="PIRSR" id="PIRSR601952-2"/>
    </source>
</evidence>
<dbReference type="PANTHER" id="PTHR11596:SF5">
    <property type="entry name" value="ALKALINE PHOSPHATASE"/>
    <property type="match status" value="1"/>
</dbReference>
<comment type="cofactor">
    <cofactor evidence="3">
        <name>Mg(2+)</name>
        <dbReference type="ChEBI" id="CHEBI:18420"/>
    </cofactor>
    <text evidence="3">Binds 1 Mg(2+) ion.</text>
</comment>
<feature type="binding site" evidence="3">
    <location>
        <position position="331"/>
    </location>
    <ligand>
        <name>Zn(2+)</name>
        <dbReference type="ChEBI" id="CHEBI:29105"/>
        <label>2</label>
    </ligand>
</feature>
<dbReference type="CDD" id="cd08577">
    <property type="entry name" value="PI-PLCc_GDPD_SF_unchar3"/>
    <property type="match status" value="1"/>
</dbReference>
<sequence>MRHILNKIYLLVLLTGLISISMNAQQRILIHSHNDYEQRVPFYQAYAQQVASIEADIYTTGKANELKVAHDLKDVANAPTIDEAYITPLVNLFKQNGGRPWKNSDKTLILLVDLKTPANPTLDILVSKLKAYPQVFDATVNPYAVKVVISGNRPVEKDYSKYPSFISFDGYKTDYTPEQLKRIAMISLSFADYSVWNGKGSIKKAELEKVVKVINEVHALGKPIRFWGTPDGVTAWNTFHNLGIDYINTDRPEACADYFSHFDNKNYQIGKNEDITDDVARAKRLDRTTVGFQGFNNKLLQLSKGINVYTPTYKNDGSNKPIKNIIFLIGDGTGLAQLQAGATVNNANYKNGNGLTIFNMKYVGLQNTSAKDSYTTDSAAGGSALATGELHNNRHISMSEDGVAYPSMADVMHAAGYACGVVTLGNVADATPAAFYGHSVERDNSDEITSYLLDGKLTLLNGAGMSVFTRRNDGKDILSELKKQYRISTSIDDINTDNKKVICIDERMDLAASEETLTMLADATNQAIKKLSTTNDKGFFLMVEGAKIDYAGHANSFPGSVMETLSFDLAVKAALEFADSNGETLVVVTGDHETGGLTLVDGNVANGHLTARYMTDDHTPLMLPVFSYGPGSSEFIGVYKNTQIFHKMKKLLGL</sequence>
<dbReference type="GO" id="GO:0004035">
    <property type="term" value="F:alkaline phosphatase activity"/>
    <property type="evidence" value="ECO:0007669"/>
    <property type="project" value="TreeGrafter"/>
</dbReference>
<dbReference type="Pfam" id="PF00245">
    <property type="entry name" value="Alk_phosphatase"/>
    <property type="match status" value="1"/>
</dbReference>
<feature type="active site" description="Phosphoserine intermediate" evidence="2">
    <location>
        <position position="378"/>
    </location>
</feature>
<dbReference type="AlphaFoldDB" id="A0A212K3H8"/>
<feature type="binding site" evidence="3">
    <location>
        <position position="431"/>
    </location>
    <ligand>
        <name>Mg(2+)</name>
        <dbReference type="ChEBI" id="CHEBI:18420"/>
    </ligand>
</feature>
<keyword evidence="3" id="KW-0862">Zinc</keyword>
<evidence type="ECO:0000256" key="1">
    <source>
        <dbReference type="ARBA" id="ARBA00022553"/>
    </source>
</evidence>
<proteinExistence type="inferred from homology"/>
<feature type="binding site" evidence="3">
    <location>
        <position position="544"/>
    </location>
    <ligand>
        <name>Mg(2+)</name>
        <dbReference type="ChEBI" id="CHEBI:18420"/>
    </ligand>
</feature>
<dbReference type="GO" id="GO:0006629">
    <property type="term" value="P:lipid metabolic process"/>
    <property type="evidence" value="ECO:0007669"/>
    <property type="project" value="InterPro"/>
</dbReference>
<keyword evidence="3" id="KW-0479">Metal-binding</keyword>
<keyword evidence="1" id="KW-0597">Phosphoprotein</keyword>
<dbReference type="SUPFAM" id="SSF53649">
    <property type="entry name" value="Alkaline phosphatase-like"/>
    <property type="match status" value="1"/>
</dbReference>
<comment type="cofactor">
    <cofactor evidence="3">
        <name>Zn(2+)</name>
        <dbReference type="ChEBI" id="CHEBI:29105"/>
    </cofactor>
    <text evidence="3">Binds 2 Zn(2+) ions.</text>
</comment>
<evidence type="ECO:0000256" key="4">
    <source>
        <dbReference type="RuleBase" id="RU003946"/>
    </source>
</evidence>
<gene>
    <name evidence="5" type="ORF">KL86DYS2_12942</name>
</gene>
<dbReference type="Gene3D" id="3.40.720.10">
    <property type="entry name" value="Alkaline Phosphatase, subunit A"/>
    <property type="match status" value="1"/>
</dbReference>
<dbReference type="InterPro" id="IPR017946">
    <property type="entry name" value="PLC-like_Pdiesterase_TIM-brl"/>
</dbReference>
<feature type="binding site" evidence="3">
    <location>
        <position position="592"/>
    </location>
    <ligand>
        <name>Zn(2+)</name>
        <dbReference type="ChEBI" id="CHEBI:29105"/>
        <label>2</label>
    </ligand>
</feature>
<dbReference type="InterPro" id="IPR001952">
    <property type="entry name" value="Alkaline_phosphatase"/>
</dbReference>
<accession>A0A212K3H8</accession>
<dbReference type="Gene3D" id="3.20.20.190">
    <property type="entry name" value="Phosphatidylinositol (PI) phosphodiesterase"/>
    <property type="match status" value="1"/>
</dbReference>
<dbReference type="PANTHER" id="PTHR11596">
    <property type="entry name" value="ALKALINE PHOSPHATASE"/>
    <property type="match status" value="1"/>
</dbReference>
<feature type="binding site" evidence="3">
    <location>
        <position position="429"/>
    </location>
    <ligand>
        <name>Mg(2+)</name>
        <dbReference type="ChEBI" id="CHEBI:18420"/>
    </ligand>
</feature>
<feature type="binding site" evidence="3">
    <location>
        <position position="553"/>
    </location>
    <ligand>
        <name>Zn(2+)</name>
        <dbReference type="ChEBI" id="CHEBI:29105"/>
        <label>2</label>
    </ligand>
</feature>
<dbReference type="PRINTS" id="PR00113">
    <property type="entry name" value="ALKPHPHTASE"/>
</dbReference>
<protein>
    <recommendedName>
        <fullName evidence="6">Alkaline phosphatase</fullName>
    </recommendedName>
</protein>
<dbReference type="CDD" id="cd16012">
    <property type="entry name" value="ALP"/>
    <property type="match status" value="1"/>
</dbReference>
<dbReference type="InterPro" id="IPR017850">
    <property type="entry name" value="Alkaline_phosphatase_core_sf"/>
</dbReference>
<dbReference type="RefSeq" id="WP_296951126.1">
    <property type="nucleotide sequence ID" value="NZ_LT599021.1"/>
</dbReference>
<feature type="binding site" evidence="3">
    <location>
        <position position="549"/>
    </location>
    <ligand>
        <name>Zn(2+)</name>
        <dbReference type="ChEBI" id="CHEBI:29105"/>
        <label>2</label>
    </ligand>
</feature>
<name>A0A212K3H8_9BACT</name>
<feature type="binding site" evidence="3">
    <location>
        <position position="591"/>
    </location>
    <ligand>
        <name>Zn(2+)</name>
        <dbReference type="ChEBI" id="CHEBI:29105"/>
        <label>2</label>
    </ligand>
</feature>
<evidence type="ECO:0008006" key="6">
    <source>
        <dbReference type="Google" id="ProtNLM"/>
    </source>
</evidence>
<dbReference type="GO" id="GO:0046872">
    <property type="term" value="F:metal ion binding"/>
    <property type="evidence" value="ECO:0007669"/>
    <property type="project" value="UniProtKB-KW"/>
</dbReference>
<dbReference type="SMART" id="SM00098">
    <property type="entry name" value="alkPPc"/>
    <property type="match status" value="1"/>
</dbReference>
<dbReference type="SUPFAM" id="SSF51695">
    <property type="entry name" value="PLC-like phosphodiesterases"/>
    <property type="match status" value="1"/>
</dbReference>
<comment type="similarity">
    <text evidence="4">Belongs to the alkaline phosphatase family.</text>
</comment>
<dbReference type="InterPro" id="IPR039559">
    <property type="entry name" value="AIM6_PI-PLC-like_dom"/>
</dbReference>
<evidence type="ECO:0000313" key="5">
    <source>
        <dbReference type="EMBL" id="SBW06261.1"/>
    </source>
</evidence>
<dbReference type="GO" id="GO:0008081">
    <property type="term" value="F:phosphoric diester hydrolase activity"/>
    <property type="evidence" value="ECO:0007669"/>
    <property type="project" value="InterPro"/>
</dbReference>